<organism evidence="4 5">
    <name type="scientific">Halovulum marinum</name>
    <dbReference type="NCBI Taxonomy" id="2662447"/>
    <lineage>
        <taxon>Bacteria</taxon>
        <taxon>Pseudomonadati</taxon>
        <taxon>Pseudomonadota</taxon>
        <taxon>Alphaproteobacteria</taxon>
        <taxon>Rhodobacterales</taxon>
        <taxon>Paracoccaceae</taxon>
        <taxon>Halovulum</taxon>
    </lineage>
</organism>
<evidence type="ECO:0000259" key="3">
    <source>
        <dbReference type="Pfam" id="PF02563"/>
    </source>
</evidence>
<dbReference type="PANTHER" id="PTHR33619:SF3">
    <property type="entry name" value="POLYSACCHARIDE EXPORT PROTEIN GFCE-RELATED"/>
    <property type="match status" value="1"/>
</dbReference>
<dbReference type="PROSITE" id="PS51257">
    <property type="entry name" value="PROKAR_LIPOPROTEIN"/>
    <property type="match status" value="1"/>
</dbReference>
<evidence type="ECO:0000313" key="5">
    <source>
        <dbReference type="Proteomes" id="UP000474957"/>
    </source>
</evidence>
<accession>A0A6L5YVL1</accession>
<evidence type="ECO:0000256" key="2">
    <source>
        <dbReference type="SAM" id="SignalP"/>
    </source>
</evidence>
<dbReference type="Proteomes" id="UP000474957">
    <property type="component" value="Unassembled WGS sequence"/>
</dbReference>
<dbReference type="Gene3D" id="3.10.560.10">
    <property type="entry name" value="Outer membrane lipoprotein wza domain like"/>
    <property type="match status" value="2"/>
</dbReference>
<dbReference type="EMBL" id="WIND01000001">
    <property type="protein sequence ID" value="MSU88100.1"/>
    <property type="molecule type" value="Genomic_DNA"/>
</dbReference>
<keyword evidence="5" id="KW-1185">Reference proteome</keyword>
<proteinExistence type="predicted"/>
<dbReference type="RefSeq" id="WP_325063043.1">
    <property type="nucleotide sequence ID" value="NZ_WIND01000001.1"/>
</dbReference>
<comment type="caution">
    <text evidence="4">The sequence shown here is derived from an EMBL/GenBank/DDBJ whole genome shotgun (WGS) entry which is preliminary data.</text>
</comment>
<reference evidence="4 5" key="1">
    <citation type="submission" date="2019-10" db="EMBL/GenBank/DDBJ databases">
        <title>Cognatihalovulum marinum gen. nov. sp. nov., a new member of the family Rhodobacteraceae isolated from deep seawater of the Northwest Indian Ocean.</title>
        <authorList>
            <person name="Ruan C."/>
            <person name="Wang J."/>
            <person name="Zheng X."/>
            <person name="Song L."/>
            <person name="Zhu Y."/>
            <person name="Huang Y."/>
            <person name="Lu Z."/>
            <person name="Du W."/>
            <person name="Huang L."/>
            <person name="Dai X."/>
        </authorList>
    </citation>
    <scope>NUCLEOTIDE SEQUENCE [LARGE SCALE GENOMIC DNA]</scope>
    <source>
        <strain evidence="4 5">2CG4</strain>
    </source>
</reference>
<feature type="chain" id="PRO_5026680035" evidence="2">
    <location>
        <begin position="23"/>
        <end position="381"/>
    </location>
</feature>
<feature type="domain" description="Polysaccharide export protein N-terminal" evidence="3">
    <location>
        <begin position="85"/>
        <end position="162"/>
    </location>
</feature>
<dbReference type="AlphaFoldDB" id="A0A6L5YVL1"/>
<dbReference type="Pfam" id="PF02563">
    <property type="entry name" value="Poly_export"/>
    <property type="match status" value="1"/>
</dbReference>
<gene>
    <name evidence="4" type="ORF">GE300_00545</name>
</gene>
<keyword evidence="1 2" id="KW-0732">Signal</keyword>
<protein>
    <submittedName>
        <fullName evidence="4">Polysaccharide export protein</fullName>
    </submittedName>
</protein>
<evidence type="ECO:0000313" key="4">
    <source>
        <dbReference type="EMBL" id="MSU88100.1"/>
    </source>
</evidence>
<dbReference type="PANTHER" id="PTHR33619">
    <property type="entry name" value="POLYSACCHARIDE EXPORT PROTEIN GFCE-RELATED"/>
    <property type="match status" value="1"/>
</dbReference>
<dbReference type="InterPro" id="IPR049712">
    <property type="entry name" value="Poly_export"/>
</dbReference>
<evidence type="ECO:0000256" key="1">
    <source>
        <dbReference type="ARBA" id="ARBA00022729"/>
    </source>
</evidence>
<name>A0A6L5YVL1_9RHOB</name>
<dbReference type="GO" id="GO:0015159">
    <property type="term" value="F:polysaccharide transmembrane transporter activity"/>
    <property type="evidence" value="ECO:0007669"/>
    <property type="project" value="InterPro"/>
</dbReference>
<dbReference type="Gene3D" id="3.30.1950.10">
    <property type="entry name" value="wza like domain"/>
    <property type="match status" value="1"/>
</dbReference>
<feature type="signal peptide" evidence="2">
    <location>
        <begin position="1"/>
        <end position="22"/>
    </location>
</feature>
<dbReference type="InterPro" id="IPR003715">
    <property type="entry name" value="Poly_export_N"/>
</dbReference>
<sequence>MTPRYRRTAARAAVLACVVFVAGCNSLPRPGPSAEEIVASSKRAGGDLNVVLVDGAVAQRAYVDPRFGFSQSFLTLPELRTDAFNAGDSLSVTVWENVDNGLLVGTGQKVANLQEIQVDQRGNIFVPYAGTIRAAGATPDELRELITESLGRATPDPQVEVRRLAGDGATINLIGGVSGQGVYPIEPSTNTLAAMLARAGGVTADPELAIVTVRRRSGSGRIYLQDLYENPANDIALRAGDTIIVEEDQRAFTALGATGAQARVPFPRADISAIDALAEVGGLNGNLSDPTGVFVFRREMASVANRVTGRNDMAEGEPFAYVIDLTSPGGIFIAKDFQIRDDDTIYITEAPFVAWTRVLEATSQTLNFAATLTRLGDRALE</sequence>